<dbReference type="Pfam" id="PF08241">
    <property type="entry name" value="Methyltransf_11"/>
    <property type="match status" value="1"/>
</dbReference>
<feature type="domain" description="Methyltransferase type 11" evidence="1">
    <location>
        <begin position="50"/>
        <end position="139"/>
    </location>
</feature>
<dbReference type="InterPro" id="IPR029063">
    <property type="entry name" value="SAM-dependent_MTases_sf"/>
</dbReference>
<dbReference type="CDD" id="cd02440">
    <property type="entry name" value="AdoMet_MTases"/>
    <property type="match status" value="1"/>
</dbReference>
<dbReference type="PANTHER" id="PTHR42912">
    <property type="entry name" value="METHYLTRANSFERASE"/>
    <property type="match status" value="1"/>
</dbReference>
<keyword evidence="3" id="KW-1185">Reference proteome</keyword>
<name>A0A561BVB6_9ACTN</name>
<dbReference type="RefSeq" id="WP_145808712.1">
    <property type="nucleotide sequence ID" value="NZ_VIVK01000001.1"/>
</dbReference>
<reference evidence="2 3" key="1">
    <citation type="submission" date="2019-06" db="EMBL/GenBank/DDBJ databases">
        <title>Sequencing the genomes of 1000 actinobacteria strains.</title>
        <authorList>
            <person name="Klenk H.-P."/>
        </authorList>
    </citation>
    <scope>NUCLEOTIDE SEQUENCE [LARGE SCALE GENOMIC DNA]</scope>
    <source>
        <strain evidence="2 3">DSM 24683</strain>
    </source>
</reference>
<dbReference type="PANTHER" id="PTHR42912:SF80">
    <property type="entry name" value="METHYLTRANSFERASE DOMAIN-CONTAINING PROTEIN"/>
    <property type="match status" value="1"/>
</dbReference>
<dbReference type="GO" id="GO:0008757">
    <property type="term" value="F:S-adenosylmethionine-dependent methyltransferase activity"/>
    <property type="evidence" value="ECO:0007669"/>
    <property type="project" value="InterPro"/>
</dbReference>
<evidence type="ECO:0000259" key="1">
    <source>
        <dbReference type="Pfam" id="PF08241"/>
    </source>
</evidence>
<protein>
    <submittedName>
        <fullName evidence="2">Methyltransferase family protein</fullName>
    </submittedName>
</protein>
<proteinExistence type="predicted"/>
<dbReference type="Proteomes" id="UP000318380">
    <property type="component" value="Unassembled WGS sequence"/>
</dbReference>
<comment type="caution">
    <text evidence="2">The sequence shown here is derived from an EMBL/GenBank/DDBJ whole genome shotgun (WGS) entry which is preliminary data.</text>
</comment>
<dbReference type="InterPro" id="IPR050508">
    <property type="entry name" value="Methyltransf_Superfamily"/>
</dbReference>
<dbReference type="Gene3D" id="3.40.50.150">
    <property type="entry name" value="Vaccinia Virus protein VP39"/>
    <property type="match status" value="1"/>
</dbReference>
<dbReference type="EMBL" id="VIVK01000001">
    <property type="protein sequence ID" value="TWD82836.1"/>
    <property type="molecule type" value="Genomic_DNA"/>
</dbReference>
<keyword evidence="2" id="KW-0808">Transferase</keyword>
<evidence type="ECO:0000313" key="3">
    <source>
        <dbReference type="Proteomes" id="UP000318380"/>
    </source>
</evidence>
<organism evidence="2 3">
    <name type="scientific">Kribbella amoyensis</name>
    <dbReference type="NCBI Taxonomy" id="996641"/>
    <lineage>
        <taxon>Bacteria</taxon>
        <taxon>Bacillati</taxon>
        <taxon>Actinomycetota</taxon>
        <taxon>Actinomycetes</taxon>
        <taxon>Propionibacteriales</taxon>
        <taxon>Kribbellaceae</taxon>
        <taxon>Kribbella</taxon>
    </lineage>
</organism>
<dbReference type="GO" id="GO:0032259">
    <property type="term" value="P:methylation"/>
    <property type="evidence" value="ECO:0007669"/>
    <property type="project" value="UniProtKB-KW"/>
</dbReference>
<sequence length="252" mass="27303">MTTPSGHAVSQYSDGSSRLRARMGIHEFGTHPQGWYSWLAERLPVRGDVLEVGAGSGRLWAEVPHDEARLTLTDFSAGMCEELRGVPGAEVRQCDATELPFEDASFDAVIANHMLYHVDDPEAALREFARVLRPGGRLAAAINGRDHMQELRELGPAIGRPGLLRGLVVNDFAADNGGAIVAKYFADVDVERYSSDLEIPSADPVLAYLDSLGTADLTPAEAAAVRDLVQAEIDAQGHFFVRRHSALITATR</sequence>
<gene>
    <name evidence="2" type="ORF">FB561_3981</name>
</gene>
<dbReference type="AlphaFoldDB" id="A0A561BVB6"/>
<accession>A0A561BVB6</accession>
<evidence type="ECO:0000313" key="2">
    <source>
        <dbReference type="EMBL" id="TWD82836.1"/>
    </source>
</evidence>
<dbReference type="SUPFAM" id="SSF53335">
    <property type="entry name" value="S-adenosyl-L-methionine-dependent methyltransferases"/>
    <property type="match status" value="1"/>
</dbReference>
<dbReference type="OrthoDB" id="3818442at2"/>
<keyword evidence="2" id="KW-0489">Methyltransferase</keyword>
<dbReference type="InterPro" id="IPR013216">
    <property type="entry name" value="Methyltransf_11"/>
</dbReference>